<evidence type="ECO:0000313" key="3">
    <source>
        <dbReference type="Proteomes" id="UP001501532"/>
    </source>
</evidence>
<protein>
    <submittedName>
        <fullName evidence="2">Uncharacterized protein</fullName>
    </submittedName>
</protein>
<name>A0ABP6L262_9ACTN</name>
<reference evidence="3" key="1">
    <citation type="journal article" date="2019" name="Int. J. Syst. Evol. Microbiol.">
        <title>The Global Catalogue of Microorganisms (GCM) 10K type strain sequencing project: providing services to taxonomists for standard genome sequencing and annotation.</title>
        <authorList>
            <consortium name="The Broad Institute Genomics Platform"/>
            <consortium name="The Broad Institute Genome Sequencing Center for Infectious Disease"/>
            <person name="Wu L."/>
            <person name="Ma J."/>
        </authorList>
    </citation>
    <scope>NUCLEOTIDE SEQUENCE [LARGE SCALE GENOMIC DNA]</scope>
    <source>
        <strain evidence="3">JCM 9091</strain>
    </source>
</reference>
<gene>
    <name evidence="2" type="ORF">GCM10010448_07010</name>
</gene>
<evidence type="ECO:0000256" key="1">
    <source>
        <dbReference type="SAM" id="MobiDB-lite"/>
    </source>
</evidence>
<dbReference type="Proteomes" id="UP001501532">
    <property type="component" value="Unassembled WGS sequence"/>
</dbReference>
<keyword evidence="3" id="KW-1185">Reference proteome</keyword>
<sequence>MRGCHLDSVTTRPFTDFHPHPDTAPMWRRDRAEGCSHTATRRGFCVTPASHPAAGLPPGHDTVDVLGEPAGR</sequence>
<feature type="region of interest" description="Disordered" evidence="1">
    <location>
        <begin position="49"/>
        <end position="72"/>
    </location>
</feature>
<proteinExistence type="predicted"/>
<accession>A0ABP6L262</accession>
<organism evidence="2 3">
    <name type="scientific">Streptomyces glomeratus</name>
    <dbReference type="NCBI Taxonomy" id="284452"/>
    <lineage>
        <taxon>Bacteria</taxon>
        <taxon>Bacillati</taxon>
        <taxon>Actinomycetota</taxon>
        <taxon>Actinomycetes</taxon>
        <taxon>Kitasatosporales</taxon>
        <taxon>Streptomycetaceae</taxon>
        <taxon>Streptomyces</taxon>
    </lineage>
</organism>
<feature type="region of interest" description="Disordered" evidence="1">
    <location>
        <begin position="1"/>
        <end position="25"/>
    </location>
</feature>
<comment type="caution">
    <text evidence="2">The sequence shown here is derived from an EMBL/GenBank/DDBJ whole genome shotgun (WGS) entry which is preliminary data.</text>
</comment>
<feature type="compositionally biased region" description="Basic and acidic residues" evidence="1">
    <location>
        <begin position="15"/>
        <end position="25"/>
    </location>
</feature>
<dbReference type="EMBL" id="BAAAUF010000004">
    <property type="protein sequence ID" value="GAA3027557.1"/>
    <property type="molecule type" value="Genomic_DNA"/>
</dbReference>
<evidence type="ECO:0000313" key="2">
    <source>
        <dbReference type="EMBL" id="GAA3027557.1"/>
    </source>
</evidence>